<evidence type="ECO:0000313" key="1">
    <source>
        <dbReference type="EMBL" id="CAB4655935.1"/>
    </source>
</evidence>
<dbReference type="EMBL" id="CAEZWH010000135">
    <property type="protein sequence ID" value="CAB4655935.1"/>
    <property type="molecule type" value="Genomic_DNA"/>
</dbReference>
<gene>
    <name evidence="1" type="ORF">UFOPK2195_00739</name>
</gene>
<sequence length="130" mass="14417">MCIGALATVVTVFDVLLGVVPCSTSVAEVVSHELTSEDDACKERTKCCVTDTETNNYWRKYCQQCWGGELTQRCCGADVDDWAVVRLLGAGHDAAVFELAAYFLHNYARSAAYRTNGECREHHCNRTTNE</sequence>
<dbReference type="AlphaFoldDB" id="A0A6J6L6R4"/>
<protein>
    <submittedName>
        <fullName evidence="1">Unannotated protein</fullName>
    </submittedName>
</protein>
<proteinExistence type="predicted"/>
<reference evidence="1" key="1">
    <citation type="submission" date="2020-05" db="EMBL/GenBank/DDBJ databases">
        <authorList>
            <person name="Chiriac C."/>
            <person name="Salcher M."/>
            <person name="Ghai R."/>
            <person name="Kavagutti S V."/>
        </authorList>
    </citation>
    <scope>NUCLEOTIDE SEQUENCE</scope>
</reference>
<name>A0A6J6L6R4_9ZZZZ</name>
<organism evidence="1">
    <name type="scientific">freshwater metagenome</name>
    <dbReference type="NCBI Taxonomy" id="449393"/>
    <lineage>
        <taxon>unclassified sequences</taxon>
        <taxon>metagenomes</taxon>
        <taxon>ecological metagenomes</taxon>
    </lineage>
</organism>
<accession>A0A6J6L6R4</accession>